<comment type="subcellular location">
    <subcellularLocation>
        <location evidence="1">Nucleus</location>
    </subcellularLocation>
</comment>
<evidence type="ECO:0000256" key="1">
    <source>
        <dbReference type="ARBA" id="ARBA00004123"/>
    </source>
</evidence>
<dbReference type="PANTHER" id="PTHR15114">
    <property type="entry name" value="REPLICATION PROTEIN A3"/>
    <property type="match status" value="1"/>
</dbReference>
<proteinExistence type="inferred from homology"/>
<dbReference type="InterPro" id="IPR012340">
    <property type="entry name" value="NA-bd_OB-fold"/>
</dbReference>
<dbReference type="SUPFAM" id="SSF50249">
    <property type="entry name" value="Nucleic acid-binding proteins"/>
    <property type="match status" value="1"/>
</dbReference>
<comment type="similarity">
    <text evidence="2">Belongs to the replication factor A protein 3 family.</text>
</comment>
<protein>
    <submittedName>
        <fullName evidence="5">Uncharacterized protein LOC108562439</fullName>
    </submittedName>
</protein>
<dbReference type="InterPro" id="IPR013970">
    <property type="entry name" value="Rfa2"/>
</dbReference>
<dbReference type="CDD" id="cd04479">
    <property type="entry name" value="RPA3"/>
    <property type="match status" value="1"/>
</dbReference>
<name>A0ABM1MNV8_NICVS</name>
<dbReference type="Pfam" id="PF08661">
    <property type="entry name" value="Rep_fac-A_3"/>
    <property type="match status" value="1"/>
</dbReference>
<dbReference type="Gene3D" id="2.40.50.140">
    <property type="entry name" value="Nucleic acid-binding proteins"/>
    <property type="match status" value="1"/>
</dbReference>
<organism evidence="4 5">
    <name type="scientific">Nicrophorus vespilloides</name>
    <name type="common">Boreal carrion beetle</name>
    <dbReference type="NCBI Taxonomy" id="110193"/>
    <lineage>
        <taxon>Eukaryota</taxon>
        <taxon>Metazoa</taxon>
        <taxon>Ecdysozoa</taxon>
        <taxon>Arthropoda</taxon>
        <taxon>Hexapoda</taxon>
        <taxon>Insecta</taxon>
        <taxon>Pterygota</taxon>
        <taxon>Neoptera</taxon>
        <taxon>Endopterygota</taxon>
        <taxon>Coleoptera</taxon>
        <taxon>Polyphaga</taxon>
        <taxon>Staphyliniformia</taxon>
        <taxon>Silphidae</taxon>
        <taxon>Nicrophorinae</taxon>
        <taxon>Nicrophorus</taxon>
    </lineage>
</organism>
<evidence type="ECO:0000256" key="2">
    <source>
        <dbReference type="ARBA" id="ARBA00009761"/>
    </source>
</evidence>
<gene>
    <name evidence="5" type="primary">LOC108562439</name>
</gene>
<evidence type="ECO:0000256" key="3">
    <source>
        <dbReference type="ARBA" id="ARBA00023242"/>
    </source>
</evidence>
<reference evidence="5" key="1">
    <citation type="submission" date="2025-08" db="UniProtKB">
        <authorList>
            <consortium name="RefSeq"/>
        </authorList>
    </citation>
    <scope>IDENTIFICATION</scope>
    <source>
        <tissue evidence="5">Whole Larva</tissue>
    </source>
</reference>
<dbReference type="GeneID" id="108562439"/>
<dbReference type="Proteomes" id="UP000695000">
    <property type="component" value="Unplaced"/>
</dbReference>
<dbReference type="RefSeq" id="XP_017776258.1">
    <property type="nucleotide sequence ID" value="XM_017920769.1"/>
</dbReference>
<accession>A0ABM1MNV8</accession>
<evidence type="ECO:0000313" key="5">
    <source>
        <dbReference type="RefSeq" id="XP_017776258.1"/>
    </source>
</evidence>
<keyword evidence="4" id="KW-1185">Reference proteome</keyword>
<keyword evidence="3" id="KW-0539">Nucleus</keyword>
<sequence length="111" mass="12342">MENSREIVNGKLLLRFNGKKVSITGLVNSSSPDGSSFEIQTVDGENIKINMKQPHDGPLNGYVEVRGVSQGKTVLCDEVIEWDTDDVEFDVTSHNSLCSLLNSIPNLWEYK</sequence>
<evidence type="ECO:0000313" key="4">
    <source>
        <dbReference type="Proteomes" id="UP000695000"/>
    </source>
</evidence>
<dbReference type="PANTHER" id="PTHR15114:SF1">
    <property type="entry name" value="REPLICATION PROTEIN A 14 KDA SUBUNIT"/>
    <property type="match status" value="1"/>
</dbReference>